<evidence type="ECO:0008006" key="5">
    <source>
        <dbReference type="Google" id="ProtNLM"/>
    </source>
</evidence>
<keyword evidence="2" id="KW-0472">Membrane</keyword>
<protein>
    <recommendedName>
        <fullName evidence="5">GAF domain-containing protein</fullName>
    </recommendedName>
</protein>
<feature type="region of interest" description="Disordered" evidence="1">
    <location>
        <begin position="336"/>
        <end position="355"/>
    </location>
</feature>
<dbReference type="EMBL" id="JAMFMA010000004">
    <property type="protein sequence ID" value="MCL6275442.1"/>
    <property type="molecule type" value="Genomic_DNA"/>
</dbReference>
<sequence length="355" mass="41240">MRLLAPIITLLSSILGIISFANSTFGELDAPQRNIVFFVVLVLFITGMYGVFQIWRDKKIHQKHVQATSSINQAISRLIYDYSEKELEDNFEELLNHFSKIYFNLKKVECVLTIKMVVENDLVTIAHSNNKPTLKREWYYKGNSLPLNLAIGTCTDVGTIFGNFDTKPPREVYYYAKNLLKEIGFHHPAINDIKFGYKEKVDAEPWYMPNYFKRERNWPLKYKSTIVVPVTPMVPKDQQRESNDNGIIGLLCINANAVGVFNEGFDLHIMQMLAEVVRTFFIANTKGEERRKRLKELLQANKDYAVELGKAQLEITALKKHITQLEKQLKEKLNAEQQWKYEDSKEKHTPKEKKE</sequence>
<gene>
    <name evidence="3" type="ORF">M3P19_15615</name>
</gene>
<reference evidence="3 4" key="1">
    <citation type="submission" date="2022-05" db="EMBL/GenBank/DDBJ databases">
        <authorList>
            <person name="Park J.-S."/>
        </authorList>
    </citation>
    <scope>NUCLEOTIDE SEQUENCE [LARGE SCALE GENOMIC DNA]</scope>
    <source>
        <strain evidence="3 4">2012CJ35-5</strain>
    </source>
</reference>
<keyword evidence="2" id="KW-1133">Transmembrane helix</keyword>
<name>A0ABT0PVP9_9FLAO</name>
<evidence type="ECO:0000313" key="3">
    <source>
        <dbReference type="EMBL" id="MCL6275442.1"/>
    </source>
</evidence>
<organism evidence="3 4">
    <name type="scientific">Flagellimonas spongiicola</name>
    <dbReference type="NCBI Taxonomy" id="2942208"/>
    <lineage>
        <taxon>Bacteria</taxon>
        <taxon>Pseudomonadati</taxon>
        <taxon>Bacteroidota</taxon>
        <taxon>Flavobacteriia</taxon>
        <taxon>Flavobacteriales</taxon>
        <taxon>Flavobacteriaceae</taxon>
        <taxon>Flagellimonas</taxon>
    </lineage>
</organism>
<keyword evidence="2" id="KW-0812">Transmembrane</keyword>
<evidence type="ECO:0000313" key="4">
    <source>
        <dbReference type="Proteomes" id="UP001203607"/>
    </source>
</evidence>
<comment type="caution">
    <text evidence="3">The sequence shown here is derived from an EMBL/GenBank/DDBJ whole genome shotgun (WGS) entry which is preliminary data.</text>
</comment>
<keyword evidence="4" id="KW-1185">Reference proteome</keyword>
<dbReference type="RefSeq" id="WP_249658626.1">
    <property type="nucleotide sequence ID" value="NZ_JAMFMA010000004.1"/>
</dbReference>
<evidence type="ECO:0000256" key="2">
    <source>
        <dbReference type="SAM" id="Phobius"/>
    </source>
</evidence>
<feature type="transmembrane region" description="Helical" evidence="2">
    <location>
        <begin position="36"/>
        <end position="55"/>
    </location>
</feature>
<dbReference type="Proteomes" id="UP001203607">
    <property type="component" value="Unassembled WGS sequence"/>
</dbReference>
<proteinExistence type="predicted"/>
<accession>A0ABT0PVP9</accession>
<evidence type="ECO:0000256" key="1">
    <source>
        <dbReference type="SAM" id="MobiDB-lite"/>
    </source>
</evidence>